<accession>A0A2R6RHT9</accession>
<sequence>MQGEHPLPPPVIEKFAKTGGQLSKNIFLLHKSGVMTTAHGLRIACLGGIYEPNIYSVSESVHGFTSPYFTNQTVEKLLANTMTKSETATKSKDTSYGSLAAIRASTASSQLIDILLTNTYPANVTAFSRAPLPSPSFPSPPGAEPIAEVLRRTKPRYHFAAGGGSQDPPMFWEREPIVWKEESDRAMRFVSLGAFGGIPTEGKKPRVSPSSLIWFARAIDLGFSGFMLLVSHRIHLPVHPHPHLPMQRKTPLLNCEVRKDQCRMKMGRIFGGVMYSRVIRGPVLVSLRLFPAVRNFISERRLHVIEGEPGKPPAGYKCKICESPDTGHFVRDCPTKHQVGDTGGKKPREGYVCRACGSENHFIQDCPTAAQGPRGQRGPPKEIARQIIPTHSASEHPNAKVPTVPGGGHVLIVPITHYPTYATIPPDLSGPIVEETDKYKNALQAFYSKYDAHAVAFEVGRLSAKGGHAHVQVIPVPRSITADVVAETFIGEGKRLGIDFDFADVDNSTGPGDRGYFKVDLPDGRRMVHWLKDGIPFSVQFGRQVLVTLLGMSERFDWKDCVQSEDDDRADAEQFKTAFVAFDPSL</sequence>
<dbReference type="Proteomes" id="UP000186601">
    <property type="component" value="Unassembled WGS sequence"/>
</dbReference>
<keyword evidence="4" id="KW-0862">Zinc</keyword>
<dbReference type="InterPro" id="IPR036265">
    <property type="entry name" value="HIT-like_sf"/>
</dbReference>
<evidence type="ECO:0000259" key="5">
    <source>
        <dbReference type="SMART" id="SM00343"/>
    </source>
</evidence>
<dbReference type="Gene3D" id="3.30.428.10">
    <property type="entry name" value="HIT-like"/>
    <property type="match status" value="1"/>
</dbReference>
<dbReference type="InterPro" id="IPR025829">
    <property type="entry name" value="Zn_knuckle_CX2CX3GHX4C"/>
</dbReference>
<dbReference type="SUPFAM" id="SSF57756">
    <property type="entry name" value="Retrovirus zinc finger-like domains"/>
    <property type="match status" value="1"/>
</dbReference>
<dbReference type="AlphaFoldDB" id="A0A2R6RHT9"/>
<protein>
    <recommendedName>
        <fullName evidence="5">CCHC-type domain-containing protein</fullName>
    </recommendedName>
</protein>
<dbReference type="Gene3D" id="4.10.60.10">
    <property type="entry name" value="Zinc finger, CCHC-type"/>
    <property type="match status" value="1"/>
</dbReference>
<dbReference type="InterPro" id="IPR036875">
    <property type="entry name" value="Znf_CCHC_sf"/>
</dbReference>
<keyword evidence="1" id="KW-0507">mRNA processing</keyword>
<dbReference type="InterPro" id="IPR001878">
    <property type="entry name" value="Znf_CCHC"/>
</dbReference>
<comment type="caution">
    <text evidence="6">The sequence shown here is derived from an EMBL/GenBank/DDBJ whole genome shotgun (WGS) entry which is preliminary data.</text>
</comment>
<dbReference type="STRING" id="98765.A0A2R6RHT9"/>
<dbReference type="Pfam" id="PF04676">
    <property type="entry name" value="CwfJ_C_2"/>
    <property type="match status" value="1"/>
</dbReference>
<evidence type="ECO:0000256" key="3">
    <source>
        <dbReference type="ARBA" id="ARBA00022771"/>
    </source>
</evidence>
<dbReference type="GO" id="GO:0003676">
    <property type="term" value="F:nucleic acid binding"/>
    <property type="evidence" value="ECO:0007669"/>
    <property type="project" value="InterPro"/>
</dbReference>
<keyword evidence="7" id="KW-1185">Reference proteome</keyword>
<dbReference type="Pfam" id="PF13696">
    <property type="entry name" value="zf-CCHC_2"/>
    <property type="match status" value="2"/>
</dbReference>
<name>A0A2R6RHT9_9APHY</name>
<evidence type="ECO:0000256" key="1">
    <source>
        <dbReference type="ARBA" id="ARBA00022664"/>
    </source>
</evidence>
<organism evidence="6 7">
    <name type="scientific">Hermanssonia centrifuga</name>
    <dbReference type="NCBI Taxonomy" id="98765"/>
    <lineage>
        <taxon>Eukaryota</taxon>
        <taxon>Fungi</taxon>
        <taxon>Dikarya</taxon>
        <taxon>Basidiomycota</taxon>
        <taxon>Agaricomycotina</taxon>
        <taxon>Agaricomycetes</taxon>
        <taxon>Polyporales</taxon>
        <taxon>Meruliaceae</taxon>
        <taxon>Hermanssonia</taxon>
    </lineage>
</organism>
<dbReference type="PANTHER" id="PTHR12072:SF4">
    <property type="entry name" value="CWF19-LIKE PROTEIN 1"/>
    <property type="match status" value="1"/>
</dbReference>
<evidence type="ECO:0000313" key="7">
    <source>
        <dbReference type="Proteomes" id="UP000186601"/>
    </source>
</evidence>
<dbReference type="GO" id="GO:0071014">
    <property type="term" value="C:post-mRNA release spliceosomal complex"/>
    <property type="evidence" value="ECO:0007669"/>
    <property type="project" value="TreeGrafter"/>
</dbReference>
<dbReference type="Pfam" id="PF04677">
    <property type="entry name" value="CwfJ_C_1"/>
    <property type="match status" value="1"/>
</dbReference>
<dbReference type="GO" id="GO:0061632">
    <property type="term" value="F:RNA lariat debranching enzyme activator activity"/>
    <property type="evidence" value="ECO:0007669"/>
    <property type="project" value="TreeGrafter"/>
</dbReference>
<reference evidence="6 7" key="1">
    <citation type="submission" date="2018-02" db="EMBL/GenBank/DDBJ databases">
        <title>Genome sequence of the basidiomycete white-rot fungus Phlebia centrifuga.</title>
        <authorList>
            <person name="Granchi Z."/>
            <person name="Peng M."/>
            <person name="de Vries R.P."/>
            <person name="Hilden K."/>
            <person name="Makela M.R."/>
            <person name="Grigoriev I."/>
            <person name="Riley R."/>
        </authorList>
    </citation>
    <scope>NUCLEOTIDE SEQUENCE [LARGE SCALE GENOMIC DNA]</scope>
    <source>
        <strain evidence="6 7">FBCC195</strain>
    </source>
</reference>
<dbReference type="GO" id="GO:0000398">
    <property type="term" value="P:mRNA splicing, via spliceosome"/>
    <property type="evidence" value="ECO:0007669"/>
    <property type="project" value="TreeGrafter"/>
</dbReference>
<keyword evidence="2" id="KW-0479">Metal-binding</keyword>
<evidence type="ECO:0000256" key="2">
    <source>
        <dbReference type="ARBA" id="ARBA00022723"/>
    </source>
</evidence>
<gene>
    <name evidence="6" type="ORF">PHLCEN_2v2731</name>
</gene>
<keyword evidence="3" id="KW-0863">Zinc-finger</keyword>
<dbReference type="GO" id="GO:0008270">
    <property type="term" value="F:zinc ion binding"/>
    <property type="evidence" value="ECO:0007669"/>
    <property type="project" value="UniProtKB-KW"/>
</dbReference>
<dbReference type="PANTHER" id="PTHR12072">
    <property type="entry name" value="CWF19, CELL CYCLE CONTROL PROTEIN"/>
    <property type="match status" value="1"/>
</dbReference>
<dbReference type="OrthoDB" id="444325at2759"/>
<dbReference type="InterPro" id="IPR006768">
    <property type="entry name" value="Cwf19-like_C_dom-1"/>
</dbReference>
<evidence type="ECO:0000256" key="4">
    <source>
        <dbReference type="ARBA" id="ARBA00022833"/>
    </source>
</evidence>
<dbReference type="SMART" id="SM00343">
    <property type="entry name" value="ZnF_C2HC"/>
    <property type="match status" value="2"/>
</dbReference>
<dbReference type="EMBL" id="MLYV02000256">
    <property type="protein sequence ID" value="PSS29583.1"/>
    <property type="molecule type" value="Genomic_DNA"/>
</dbReference>
<dbReference type="SUPFAM" id="SSF54197">
    <property type="entry name" value="HIT-like"/>
    <property type="match status" value="1"/>
</dbReference>
<dbReference type="InterPro" id="IPR006767">
    <property type="entry name" value="Cwf19-like_C_dom-2"/>
</dbReference>
<feature type="domain" description="CCHC-type" evidence="5">
    <location>
        <begin position="317"/>
        <end position="335"/>
    </location>
</feature>
<evidence type="ECO:0000313" key="6">
    <source>
        <dbReference type="EMBL" id="PSS29583.1"/>
    </source>
</evidence>
<proteinExistence type="predicted"/>
<dbReference type="InterPro" id="IPR040194">
    <property type="entry name" value="Cwf19-like"/>
</dbReference>
<feature type="domain" description="CCHC-type" evidence="5">
    <location>
        <begin position="352"/>
        <end position="368"/>
    </location>
</feature>